<dbReference type="Gene3D" id="3.40.50.150">
    <property type="entry name" value="Vaccinia Virus protein VP39"/>
    <property type="match status" value="1"/>
</dbReference>
<comment type="caution">
    <text evidence="3">The sequence shown here is derived from an EMBL/GenBank/DDBJ whole genome shotgun (WGS) entry which is preliminary data.</text>
</comment>
<keyword evidence="3" id="KW-0489">Methyltransferase</keyword>
<evidence type="ECO:0000256" key="1">
    <source>
        <dbReference type="ARBA" id="ARBA00022679"/>
    </source>
</evidence>
<dbReference type="Proteomes" id="UP001216579">
    <property type="component" value="Unassembled WGS sequence"/>
</dbReference>
<dbReference type="InterPro" id="IPR013216">
    <property type="entry name" value="Methyltransf_11"/>
</dbReference>
<evidence type="ECO:0000259" key="2">
    <source>
        <dbReference type="Pfam" id="PF08241"/>
    </source>
</evidence>
<protein>
    <submittedName>
        <fullName evidence="3">Methyltransferase domain-containing protein</fullName>
    </submittedName>
</protein>
<sequence length="284" mass="30735">MNDHNTGQAADAARGYYESADVDAFYASVWGGEDIHTGIYAQPHEAIGAASRRTVERVAAKAADLLGPGRSVLDMGSGYGGADRYLAANFGCRVVAVNISESQNQRHREANAARGLDGLIEVITGSFNDVPAPDRSFDVVWSQEALCHSGDRARTLSEAARLLKPGGAFVFTDIMATENAPAEELAPLAERLAMGQFATPGFYRGRLGELGFSPVEFEDLSEHLLTHYVRLDEEVRKHAEELTDVISADYLDRLRENLPLWIRACGNGHLAWGVFRAVTAAGAQ</sequence>
<accession>A0ABT5ZDL2</accession>
<dbReference type="GO" id="GO:0008168">
    <property type="term" value="F:methyltransferase activity"/>
    <property type="evidence" value="ECO:0007669"/>
    <property type="project" value="UniProtKB-KW"/>
</dbReference>
<dbReference type="CDD" id="cd02440">
    <property type="entry name" value="AdoMet_MTases"/>
    <property type="match status" value="1"/>
</dbReference>
<organism evidence="3 4">
    <name type="scientific">Streptomyces silvisoli</name>
    <dbReference type="NCBI Taxonomy" id="3034235"/>
    <lineage>
        <taxon>Bacteria</taxon>
        <taxon>Bacillati</taxon>
        <taxon>Actinomycetota</taxon>
        <taxon>Actinomycetes</taxon>
        <taxon>Kitasatosporales</taxon>
        <taxon>Streptomycetaceae</taxon>
        <taxon>Streptomyces</taxon>
    </lineage>
</organism>
<dbReference type="PANTHER" id="PTHR44068">
    <property type="entry name" value="ZGC:194242"/>
    <property type="match status" value="1"/>
</dbReference>
<dbReference type="GO" id="GO:0016829">
    <property type="term" value="F:lyase activity"/>
    <property type="evidence" value="ECO:0007669"/>
    <property type="project" value="UniProtKB-KW"/>
</dbReference>
<dbReference type="Pfam" id="PF08241">
    <property type="entry name" value="Methyltransf_11"/>
    <property type="match status" value="1"/>
</dbReference>
<gene>
    <name evidence="3" type="ORF">P3G67_01090</name>
</gene>
<dbReference type="InterPro" id="IPR050447">
    <property type="entry name" value="Erg6_SMT_methyltransf"/>
</dbReference>
<evidence type="ECO:0000313" key="3">
    <source>
        <dbReference type="EMBL" id="MDF3287852.1"/>
    </source>
</evidence>
<dbReference type="PANTHER" id="PTHR44068:SF11">
    <property type="entry name" value="GERANYL DIPHOSPHATE 2-C-METHYLTRANSFERASE"/>
    <property type="match status" value="1"/>
</dbReference>
<keyword evidence="1" id="KW-0808">Transferase</keyword>
<dbReference type="EMBL" id="JARJBC010000001">
    <property type="protein sequence ID" value="MDF3287852.1"/>
    <property type="molecule type" value="Genomic_DNA"/>
</dbReference>
<proteinExistence type="predicted"/>
<name>A0ABT5ZDL2_9ACTN</name>
<dbReference type="GO" id="GO:0032259">
    <property type="term" value="P:methylation"/>
    <property type="evidence" value="ECO:0007669"/>
    <property type="project" value="UniProtKB-KW"/>
</dbReference>
<dbReference type="SUPFAM" id="SSF53335">
    <property type="entry name" value="S-adenosyl-L-methionine-dependent methyltransferases"/>
    <property type="match status" value="1"/>
</dbReference>
<feature type="domain" description="Methyltransferase type 11" evidence="2">
    <location>
        <begin position="73"/>
        <end position="171"/>
    </location>
</feature>
<keyword evidence="4" id="KW-1185">Reference proteome</keyword>
<reference evidence="3 4" key="1">
    <citation type="submission" date="2023-03" db="EMBL/GenBank/DDBJ databases">
        <title>Draft genome sequence of Streptomyces sp. RB6PN23 isolated from peat swamp forest in Thailand.</title>
        <authorList>
            <person name="Klaysubun C."/>
            <person name="Duangmal K."/>
        </authorList>
    </citation>
    <scope>NUCLEOTIDE SEQUENCE [LARGE SCALE GENOMIC DNA]</scope>
    <source>
        <strain evidence="3 4">RB6PN23</strain>
    </source>
</reference>
<dbReference type="RefSeq" id="WP_276091730.1">
    <property type="nucleotide sequence ID" value="NZ_JARJBC010000001.1"/>
</dbReference>
<evidence type="ECO:0000313" key="4">
    <source>
        <dbReference type="Proteomes" id="UP001216579"/>
    </source>
</evidence>
<dbReference type="InterPro" id="IPR029063">
    <property type="entry name" value="SAM-dependent_MTases_sf"/>
</dbReference>
<keyword evidence="3" id="KW-0456">Lyase</keyword>